<dbReference type="GO" id="GO:0008270">
    <property type="term" value="F:zinc ion binding"/>
    <property type="evidence" value="ECO:0007669"/>
    <property type="project" value="UniProtKB-UniRule"/>
</dbReference>
<proteinExistence type="inferred from homology"/>
<dbReference type="RefSeq" id="WP_207856423.1">
    <property type="nucleotide sequence ID" value="NZ_JAFREP010000001.1"/>
</dbReference>
<feature type="binding site" evidence="8">
    <location>
        <position position="181"/>
    </location>
    <ligand>
        <name>Zn(2+)</name>
        <dbReference type="ChEBI" id="CHEBI:29105"/>
    </ligand>
</feature>
<evidence type="ECO:0000256" key="5">
    <source>
        <dbReference type="ARBA" id="ARBA00022741"/>
    </source>
</evidence>
<keyword evidence="8" id="KW-0479">Metal-binding</keyword>
<comment type="subunit">
    <text evidence="8">Homotetramer.</text>
</comment>
<reference evidence="13" key="1">
    <citation type="submission" date="2021-03" db="EMBL/GenBank/DDBJ databases">
        <authorList>
            <person name="Wang G."/>
        </authorList>
    </citation>
    <scope>NUCLEOTIDE SEQUENCE</scope>
    <source>
        <strain evidence="13">KCTC 12899</strain>
    </source>
</reference>
<evidence type="ECO:0000256" key="11">
    <source>
        <dbReference type="RuleBase" id="RU000544"/>
    </source>
</evidence>
<keyword evidence="8" id="KW-0963">Cytoplasm</keyword>
<organism evidence="13 14">
    <name type="scientific">Acanthopleuribacter pedis</name>
    <dbReference type="NCBI Taxonomy" id="442870"/>
    <lineage>
        <taxon>Bacteria</taxon>
        <taxon>Pseudomonadati</taxon>
        <taxon>Acidobacteriota</taxon>
        <taxon>Holophagae</taxon>
        <taxon>Acanthopleuribacterales</taxon>
        <taxon>Acanthopleuribacteraceae</taxon>
        <taxon>Acanthopleuribacter</taxon>
    </lineage>
</organism>
<evidence type="ECO:0000256" key="6">
    <source>
        <dbReference type="ARBA" id="ARBA00022777"/>
    </source>
</evidence>
<evidence type="ECO:0000256" key="4">
    <source>
        <dbReference type="ARBA" id="ARBA00022679"/>
    </source>
</evidence>
<dbReference type="SUPFAM" id="SSF57716">
    <property type="entry name" value="Glucocorticoid receptor-like (DNA-binding domain)"/>
    <property type="match status" value="1"/>
</dbReference>
<dbReference type="Proteomes" id="UP000664417">
    <property type="component" value="Unassembled WGS sequence"/>
</dbReference>
<evidence type="ECO:0000256" key="8">
    <source>
        <dbReference type="HAMAP-Rule" id="MF_00124"/>
    </source>
</evidence>
<keyword evidence="7 8" id="KW-0067">ATP-binding</keyword>
<dbReference type="GO" id="GO:0005524">
    <property type="term" value="F:ATP binding"/>
    <property type="evidence" value="ECO:0007669"/>
    <property type="project" value="UniProtKB-UniRule"/>
</dbReference>
<dbReference type="HAMAP" id="MF_00124">
    <property type="entry name" value="Thymidine_kinase"/>
    <property type="match status" value="1"/>
</dbReference>
<dbReference type="GO" id="GO:0046104">
    <property type="term" value="P:thymidine metabolic process"/>
    <property type="evidence" value="ECO:0007669"/>
    <property type="project" value="TreeGrafter"/>
</dbReference>
<evidence type="ECO:0000256" key="10">
    <source>
        <dbReference type="PIRSR" id="PIRSR035805-2"/>
    </source>
</evidence>
<feature type="binding site" evidence="10">
    <location>
        <begin position="166"/>
        <end position="169"/>
    </location>
    <ligand>
        <name>substrate</name>
    </ligand>
</feature>
<feature type="binding site" evidence="8">
    <location>
        <position position="178"/>
    </location>
    <ligand>
        <name>Zn(2+)</name>
        <dbReference type="ChEBI" id="CHEBI:29105"/>
    </ligand>
</feature>
<dbReference type="Pfam" id="PF00265">
    <property type="entry name" value="TK"/>
    <property type="match status" value="1"/>
</dbReference>
<evidence type="ECO:0000256" key="2">
    <source>
        <dbReference type="ARBA" id="ARBA00012118"/>
    </source>
</evidence>
<dbReference type="PANTHER" id="PTHR11441">
    <property type="entry name" value="THYMIDINE KINASE"/>
    <property type="match status" value="1"/>
</dbReference>
<evidence type="ECO:0000313" key="13">
    <source>
        <dbReference type="EMBL" id="MBO1317192.1"/>
    </source>
</evidence>
<evidence type="ECO:0000313" key="14">
    <source>
        <dbReference type="Proteomes" id="UP000664417"/>
    </source>
</evidence>
<feature type="active site" description="Proton acceptor" evidence="8 9">
    <location>
        <position position="84"/>
    </location>
</feature>
<dbReference type="EC" id="2.7.1.21" evidence="2 8"/>
<name>A0A8J7U156_9BACT</name>
<dbReference type="SUPFAM" id="SSF52540">
    <property type="entry name" value="P-loop containing nucleoside triphosphate hydrolases"/>
    <property type="match status" value="1"/>
</dbReference>
<protein>
    <recommendedName>
        <fullName evidence="2 8">Thymidine kinase</fullName>
        <ecNumber evidence="2 8">2.7.1.21</ecNumber>
    </recommendedName>
</protein>
<dbReference type="GO" id="GO:0004797">
    <property type="term" value="F:thymidine kinase activity"/>
    <property type="evidence" value="ECO:0007669"/>
    <property type="project" value="UniProtKB-UniRule"/>
</dbReference>
<feature type="binding site" evidence="10">
    <location>
        <position position="174"/>
    </location>
    <ligand>
        <name>substrate</name>
    </ligand>
</feature>
<keyword evidence="3 8" id="KW-0237">DNA synthesis</keyword>
<evidence type="ECO:0000256" key="9">
    <source>
        <dbReference type="PIRSR" id="PIRSR035805-1"/>
    </source>
</evidence>
<feature type="binding site" evidence="8">
    <location>
        <begin position="83"/>
        <end position="86"/>
    </location>
    <ligand>
        <name>ATP</name>
        <dbReference type="ChEBI" id="CHEBI:30616"/>
    </ligand>
</feature>
<accession>A0A8J7U156</accession>
<evidence type="ECO:0000256" key="3">
    <source>
        <dbReference type="ARBA" id="ARBA00022634"/>
    </source>
</evidence>
<feature type="binding site" evidence="8">
    <location>
        <position position="144"/>
    </location>
    <ligand>
        <name>Zn(2+)</name>
        <dbReference type="ChEBI" id="CHEBI:29105"/>
    </ligand>
</feature>
<dbReference type="GO" id="GO:0071897">
    <property type="term" value="P:DNA biosynthetic process"/>
    <property type="evidence" value="ECO:0007669"/>
    <property type="project" value="UniProtKB-KW"/>
</dbReference>
<dbReference type="Gene3D" id="3.30.60.20">
    <property type="match status" value="1"/>
</dbReference>
<dbReference type="Gene3D" id="3.40.50.300">
    <property type="entry name" value="P-loop containing nucleotide triphosphate hydrolases"/>
    <property type="match status" value="1"/>
</dbReference>
<comment type="caution">
    <text evidence="8">Lacks conserved residue(s) required for the propagation of feature annotation.</text>
</comment>
<keyword evidence="14" id="KW-1185">Reference proteome</keyword>
<comment type="subcellular location">
    <subcellularLocation>
        <location evidence="8">Cytoplasm</location>
    </subcellularLocation>
</comment>
<evidence type="ECO:0000256" key="7">
    <source>
        <dbReference type="ARBA" id="ARBA00022840"/>
    </source>
</evidence>
<gene>
    <name evidence="8" type="primary">tdk</name>
    <name evidence="13" type="ORF">J3U88_01885</name>
</gene>
<comment type="caution">
    <text evidence="13">The sequence shown here is derived from an EMBL/GenBank/DDBJ whole genome shotgun (WGS) entry which is preliminary data.</text>
</comment>
<dbReference type="EMBL" id="JAFREP010000001">
    <property type="protein sequence ID" value="MBO1317192.1"/>
    <property type="molecule type" value="Genomic_DNA"/>
</dbReference>
<sequence length="200" mass="22443">MAKLYFRYGTVGSAKTLNLLAVAHNYQQQGKKALLLKPELDDRWAASTIRSRAGLEKPADILINGDSELKDELFHNIDCVLIDEAQFLPPQVINRLREIATDHQIPVICYGLRTDFRTGLFEGARRLMELADSIEEVKTTCAYCNRKAIFNLKLLDGKATLAGPTIDLGAEEKYLPACHHCYYEQLEVKPTHAATLPGNR</sequence>
<dbReference type="PANTHER" id="PTHR11441:SF0">
    <property type="entry name" value="THYMIDINE KINASE, CYTOSOLIC"/>
    <property type="match status" value="1"/>
</dbReference>
<keyword evidence="6 8" id="KW-0418">Kinase</keyword>
<dbReference type="PIRSF" id="PIRSF035805">
    <property type="entry name" value="TK_cell"/>
    <property type="match status" value="1"/>
</dbReference>
<keyword evidence="4 8" id="KW-0808">Transferase</keyword>
<feature type="binding site" evidence="8">
    <location>
        <position position="141"/>
    </location>
    <ligand>
        <name>Zn(2+)</name>
        <dbReference type="ChEBI" id="CHEBI:29105"/>
    </ligand>
</feature>
<dbReference type="InterPro" id="IPR027417">
    <property type="entry name" value="P-loop_NTPase"/>
</dbReference>
<comment type="similarity">
    <text evidence="1 8 12">Belongs to the thymidine kinase family.</text>
</comment>
<dbReference type="InterPro" id="IPR001267">
    <property type="entry name" value="Thymidine_kinase"/>
</dbReference>
<comment type="catalytic activity">
    <reaction evidence="8 11">
        <text>thymidine + ATP = dTMP + ADP + H(+)</text>
        <dbReference type="Rhea" id="RHEA:19129"/>
        <dbReference type="ChEBI" id="CHEBI:15378"/>
        <dbReference type="ChEBI" id="CHEBI:17748"/>
        <dbReference type="ChEBI" id="CHEBI:30616"/>
        <dbReference type="ChEBI" id="CHEBI:63528"/>
        <dbReference type="ChEBI" id="CHEBI:456216"/>
        <dbReference type="EC" id="2.7.1.21"/>
    </reaction>
</comment>
<keyword evidence="5 8" id="KW-0547">Nucleotide-binding</keyword>
<dbReference type="GO" id="GO:0005829">
    <property type="term" value="C:cytosol"/>
    <property type="evidence" value="ECO:0007669"/>
    <property type="project" value="TreeGrafter"/>
</dbReference>
<dbReference type="AlphaFoldDB" id="A0A8J7U156"/>
<keyword evidence="8" id="KW-0862">Zinc</keyword>
<evidence type="ECO:0000256" key="12">
    <source>
        <dbReference type="RuleBase" id="RU004165"/>
    </source>
</evidence>
<evidence type="ECO:0000256" key="1">
    <source>
        <dbReference type="ARBA" id="ARBA00007587"/>
    </source>
</evidence>